<comment type="caution">
    <text evidence="2">The sequence shown here is derived from an EMBL/GenBank/DDBJ whole genome shotgun (WGS) entry which is preliminary data.</text>
</comment>
<proteinExistence type="predicted"/>
<protein>
    <submittedName>
        <fullName evidence="2">Uncharacterized protein</fullName>
    </submittedName>
</protein>
<keyword evidence="3" id="KW-1185">Reference proteome</keyword>
<organism evidence="2 3">
    <name type="scientific">Streptomyces mirabilis</name>
    <dbReference type="NCBI Taxonomy" id="68239"/>
    <lineage>
        <taxon>Bacteria</taxon>
        <taxon>Bacillati</taxon>
        <taxon>Actinomycetota</taxon>
        <taxon>Actinomycetes</taxon>
        <taxon>Kitasatosporales</taxon>
        <taxon>Streptomycetaceae</taxon>
        <taxon>Streptomyces</taxon>
    </lineage>
</organism>
<sequence length="127" mass="14264">MFTEADNCTEDASVIAAKFDKYMRHFRRKVKDTDAQEKPMWRTRWRAPAPVGRRDAPAGPPRLPPGRQADRAEADGAVAELTREHWQGQWAEGGFRIYNGKMPIVATTQGAAARARPGRPRVLALRP</sequence>
<feature type="compositionally biased region" description="Basic and acidic residues" evidence="1">
    <location>
        <begin position="31"/>
        <end position="40"/>
    </location>
</feature>
<reference evidence="2 3" key="1">
    <citation type="submission" date="2023-02" db="EMBL/GenBank/DDBJ databases">
        <authorList>
            <person name="Maleckis M."/>
        </authorList>
    </citation>
    <scope>NUCLEOTIDE SEQUENCE [LARGE SCALE GENOMIC DNA]</scope>
    <source>
        <strain evidence="2 3">P8-A2</strain>
    </source>
</reference>
<evidence type="ECO:0000313" key="3">
    <source>
        <dbReference type="Proteomes" id="UP001257627"/>
    </source>
</evidence>
<feature type="region of interest" description="Disordered" evidence="1">
    <location>
        <begin position="31"/>
        <end position="75"/>
    </location>
</feature>
<dbReference type="EMBL" id="JARAKF010000006">
    <property type="protein sequence ID" value="MDU9002070.1"/>
    <property type="molecule type" value="Genomic_DNA"/>
</dbReference>
<name>A0ABU3V7C7_9ACTN</name>
<accession>A0ABU3V7C7</accession>
<gene>
    <name evidence="2" type="ORF">PU648_59890</name>
</gene>
<evidence type="ECO:0000256" key="1">
    <source>
        <dbReference type="SAM" id="MobiDB-lite"/>
    </source>
</evidence>
<evidence type="ECO:0000313" key="2">
    <source>
        <dbReference type="EMBL" id="MDU9002070.1"/>
    </source>
</evidence>
<dbReference type="Proteomes" id="UP001257627">
    <property type="component" value="Unassembled WGS sequence"/>
</dbReference>
<dbReference type="RefSeq" id="WP_143606266.1">
    <property type="nucleotide sequence ID" value="NZ_CP107955.1"/>
</dbReference>